<evidence type="ECO:0000313" key="2">
    <source>
        <dbReference type="EMBL" id="KAF8475271.1"/>
    </source>
</evidence>
<dbReference type="InterPro" id="IPR055754">
    <property type="entry name" value="DUF7330"/>
</dbReference>
<keyword evidence="3" id="KW-1185">Reference proteome</keyword>
<gene>
    <name evidence="2" type="ORF">DFH94DRAFT_616416</name>
</gene>
<comment type="caution">
    <text evidence="2">The sequence shown here is derived from an EMBL/GenBank/DDBJ whole genome shotgun (WGS) entry which is preliminary data.</text>
</comment>
<reference evidence="2" key="1">
    <citation type="submission" date="2019-10" db="EMBL/GenBank/DDBJ databases">
        <authorList>
            <consortium name="DOE Joint Genome Institute"/>
            <person name="Kuo A."/>
            <person name="Miyauchi S."/>
            <person name="Kiss E."/>
            <person name="Drula E."/>
            <person name="Kohler A."/>
            <person name="Sanchez-Garcia M."/>
            <person name="Andreopoulos B."/>
            <person name="Barry K.W."/>
            <person name="Bonito G."/>
            <person name="Buee M."/>
            <person name="Carver A."/>
            <person name="Chen C."/>
            <person name="Cichocki N."/>
            <person name="Clum A."/>
            <person name="Culley D."/>
            <person name="Crous P.W."/>
            <person name="Fauchery L."/>
            <person name="Girlanda M."/>
            <person name="Hayes R."/>
            <person name="Keri Z."/>
            <person name="LaButti K."/>
            <person name="Lipzen A."/>
            <person name="Lombard V."/>
            <person name="Magnuson J."/>
            <person name="Maillard F."/>
            <person name="Morin E."/>
            <person name="Murat C."/>
            <person name="Nolan M."/>
            <person name="Ohm R."/>
            <person name="Pangilinan J."/>
            <person name="Pereira M."/>
            <person name="Perotto S."/>
            <person name="Peter M."/>
            <person name="Riley R."/>
            <person name="Sitrit Y."/>
            <person name="Stielow B."/>
            <person name="Szollosi G."/>
            <person name="Zifcakova L."/>
            <person name="Stursova M."/>
            <person name="Spatafora J.W."/>
            <person name="Tedersoo L."/>
            <person name="Vaario L.-M."/>
            <person name="Yamada A."/>
            <person name="Yan M."/>
            <person name="Wang P."/>
            <person name="Xu J."/>
            <person name="Bruns T."/>
            <person name="Baldrian P."/>
            <person name="Vilgalys R."/>
            <person name="Henrissat B."/>
            <person name="Grigoriev I.V."/>
            <person name="Hibbett D."/>
            <person name="Nagy L.G."/>
            <person name="Martin F.M."/>
        </authorList>
    </citation>
    <scope>NUCLEOTIDE SEQUENCE</scope>
    <source>
        <strain evidence="2">Prilba</strain>
    </source>
</reference>
<accession>A0A9P5MRA0</accession>
<evidence type="ECO:0000313" key="3">
    <source>
        <dbReference type="Proteomes" id="UP000759537"/>
    </source>
</evidence>
<protein>
    <recommendedName>
        <fullName evidence="1">DUF7330 domain-containing protein</fullName>
    </recommendedName>
</protein>
<dbReference type="EMBL" id="WHVB01000016">
    <property type="protein sequence ID" value="KAF8475271.1"/>
    <property type="molecule type" value="Genomic_DNA"/>
</dbReference>
<sequence length="91" mass="10012">LRANYGDVYLSLPRCFRGPITIRTGDDRIAFSPAFGKRASLMSDVAGVRVYFVGDRPRGGKWGNGEGVEDLLDDISVDGKFTSVRINWDGD</sequence>
<feature type="non-terminal residue" evidence="2">
    <location>
        <position position="1"/>
    </location>
</feature>
<reference evidence="2" key="2">
    <citation type="journal article" date="2020" name="Nat. Commun.">
        <title>Large-scale genome sequencing of mycorrhizal fungi provides insights into the early evolution of symbiotic traits.</title>
        <authorList>
            <person name="Miyauchi S."/>
            <person name="Kiss E."/>
            <person name="Kuo A."/>
            <person name="Drula E."/>
            <person name="Kohler A."/>
            <person name="Sanchez-Garcia M."/>
            <person name="Morin E."/>
            <person name="Andreopoulos B."/>
            <person name="Barry K.W."/>
            <person name="Bonito G."/>
            <person name="Buee M."/>
            <person name="Carver A."/>
            <person name="Chen C."/>
            <person name="Cichocki N."/>
            <person name="Clum A."/>
            <person name="Culley D."/>
            <person name="Crous P.W."/>
            <person name="Fauchery L."/>
            <person name="Girlanda M."/>
            <person name="Hayes R.D."/>
            <person name="Keri Z."/>
            <person name="LaButti K."/>
            <person name="Lipzen A."/>
            <person name="Lombard V."/>
            <person name="Magnuson J."/>
            <person name="Maillard F."/>
            <person name="Murat C."/>
            <person name="Nolan M."/>
            <person name="Ohm R.A."/>
            <person name="Pangilinan J."/>
            <person name="Pereira M.F."/>
            <person name="Perotto S."/>
            <person name="Peter M."/>
            <person name="Pfister S."/>
            <person name="Riley R."/>
            <person name="Sitrit Y."/>
            <person name="Stielow J.B."/>
            <person name="Szollosi G."/>
            <person name="Zifcakova L."/>
            <person name="Stursova M."/>
            <person name="Spatafora J.W."/>
            <person name="Tedersoo L."/>
            <person name="Vaario L.M."/>
            <person name="Yamada A."/>
            <person name="Yan M."/>
            <person name="Wang P."/>
            <person name="Xu J."/>
            <person name="Bruns T."/>
            <person name="Baldrian P."/>
            <person name="Vilgalys R."/>
            <person name="Dunand C."/>
            <person name="Henrissat B."/>
            <person name="Grigoriev I.V."/>
            <person name="Hibbett D."/>
            <person name="Nagy L.G."/>
            <person name="Martin F.M."/>
        </authorList>
    </citation>
    <scope>NUCLEOTIDE SEQUENCE</scope>
    <source>
        <strain evidence="2">Prilba</strain>
    </source>
</reference>
<dbReference type="Pfam" id="PF24016">
    <property type="entry name" value="DUF7330"/>
    <property type="match status" value="1"/>
</dbReference>
<dbReference type="Proteomes" id="UP000759537">
    <property type="component" value="Unassembled WGS sequence"/>
</dbReference>
<feature type="non-terminal residue" evidence="2">
    <location>
        <position position="91"/>
    </location>
</feature>
<evidence type="ECO:0000259" key="1">
    <source>
        <dbReference type="Pfam" id="PF24016"/>
    </source>
</evidence>
<dbReference type="OrthoDB" id="5289249at2759"/>
<dbReference type="AlphaFoldDB" id="A0A9P5MRA0"/>
<feature type="domain" description="DUF7330" evidence="1">
    <location>
        <begin position="3"/>
        <end position="90"/>
    </location>
</feature>
<name>A0A9P5MRA0_9AGAM</name>
<proteinExistence type="predicted"/>
<organism evidence="2 3">
    <name type="scientific">Russula ochroleuca</name>
    <dbReference type="NCBI Taxonomy" id="152965"/>
    <lineage>
        <taxon>Eukaryota</taxon>
        <taxon>Fungi</taxon>
        <taxon>Dikarya</taxon>
        <taxon>Basidiomycota</taxon>
        <taxon>Agaricomycotina</taxon>
        <taxon>Agaricomycetes</taxon>
        <taxon>Russulales</taxon>
        <taxon>Russulaceae</taxon>
        <taxon>Russula</taxon>
    </lineage>
</organism>